<organism evidence="1 2">
    <name type="scientific">Brachionus plicatilis</name>
    <name type="common">Marine rotifer</name>
    <name type="synonym">Brachionus muelleri</name>
    <dbReference type="NCBI Taxonomy" id="10195"/>
    <lineage>
        <taxon>Eukaryota</taxon>
        <taxon>Metazoa</taxon>
        <taxon>Spiralia</taxon>
        <taxon>Gnathifera</taxon>
        <taxon>Rotifera</taxon>
        <taxon>Eurotatoria</taxon>
        <taxon>Monogononta</taxon>
        <taxon>Pseudotrocha</taxon>
        <taxon>Ploima</taxon>
        <taxon>Brachionidae</taxon>
        <taxon>Brachionus</taxon>
    </lineage>
</organism>
<dbReference type="EMBL" id="REGN01005773">
    <property type="protein sequence ID" value="RNA12068.1"/>
    <property type="molecule type" value="Genomic_DNA"/>
</dbReference>
<accession>A0A3M7QMA3</accession>
<sequence length="64" mass="7817">MTNVVFHKETKLIMCKKIFQFFFNKSILPSDLSRFDKRTIRQSLFKHYRLTKLLTLLKFLFTTN</sequence>
<keyword evidence="2" id="KW-1185">Reference proteome</keyword>
<name>A0A3M7QMA3_BRAPC</name>
<gene>
    <name evidence="1" type="ORF">BpHYR1_037281</name>
</gene>
<reference evidence="1 2" key="1">
    <citation type="journal article" date="2018" name="Sci. Rep.">
        <title>Genomic signatures of local adaptation to the degree of environmental predictability in rotifers.</title>
        <authorList>
            <person name="Franch-Gras L."/>
            <person name="Hahn C."/>
            <person name="Garcia-Roger E.M."/>
            <person name="Carmona M.J."/>
            <person name="Serra M."/>
            <person name="Gomez A."/>
        </authorList>
    </citation>
    <scope>NUCLEOTIDE SEQUENCE [LARGE SCALE GENOMIC DNA]</scope>
    <source>
        <strain evidence="1">HYR1</strain>
    </source>
</reference>
<comment type="caution">
    <text evidence="1">The sequence shown here is derived from an EMBL/GenBank/DDBJ whole genome shotgun (WGS) entry which is preliminary data.</text>
</comment>
<proteinExistence type="predicted"/>
<evidence type="ECO:0000313" key="1">
    <source>
        <dbReference type="EMBL" id="RNA12068.1"/>
    </source>
</evidence>
<dbReference type="AlphaFoldDB" id="A0A3M7QMA3"/>
<evidence type="ECO:0000313" key="2">
    <source>
        <dbReference type="Proteomes" id="UP000276133"/>
    </source>
</evidence>
<dbReference type="Proteomes" id="UP000276133">
    <property type="component" value="Unassembled WGS sequence"/>
</dbReference>
<protein>
    <submittedName>
        <fullName evidence="1">Uncharacterized protein</fullName>
    </submittedName>
</protein>